<proteinExistence type="predicted"/>
<protein>
    <submittedName>
        <fullName evidence="1">Uncharacterized protein</fullName>
    </submittedName>
</protein>
<dbReference type="AlphaFoldDB" id="A0A318TNS5"/>
<dbReference type="Proteomes" id="UP000248148">
    <property type="component" value="Unassembled WGS sequence"/>
</dbReference>
<gene>
    <name evidence="1" type="ORF">BJ122_101290</name>
</gene>
<comment type="caution">
    <text evidence="1">The sequence shown here is derived from an EMBL/GenBank/DDBJ whole genome shotgun (WGS) entry which is preliminary data.</text>
</comment>
<keyword evidence="2" id="KW-1185">Reference proteome</keyword>
<name>A0A318TNS5_9BRAD</name>
<organism evidence="1 2">
    <name type="scientific">Rhodopseudomonas faecalis</name>
    <dbReference type="NCBI Taxonomy" id="99655"/>
    <lineage>
        <taxon>Bacteria</taxon>
        <taxon>Pseudomonadati</taxon>
        <taxon>Pseudomonadota</taxon>
        <taxon>Alphaproteobacteria</taxon>
        <taxon>Hyphomicrobiales</taxon>
        <taxon>Nitrobacteraceae</taxon>
        <taxon>Rhodopseudomonas</taxon>
    </lineage>
</organism>
<dbReference type="EMBL" id="QJTI01000001">
    <property type="protein sequence ID" value="PYF05547.1"/>
    <property type="molecule type" value="Genomic_DNA"/>
</dbReference>
<sequence>MVDRTPLCFRCHAQLAVKRVHLLSDGFEARTFQCGLCDHHLVVVASSTDPLDSVENRLTSR</sequence>
<evidence type="ECO:0000313" key="1">
    <source>
        <dbReference type="EMBL" id="PYF05547.1"/>
    </source>
</evidence>
<accession>A0A318TNS5</accession>
<evidence type="ECO:0000313" key="2">
    <source>
        <dbReference type="Proteomes" id="UP000248148"/>
    </source>
</evidence>
<reference evidence="1 2" key="1">
    <citation type="submission" date="2018-06" db="EMBL/GenBank/DDBJ databases">
        <title>Genomic Encyclopedia of Archaeal and Bacterial Type Strains, Phase II (KMG-II): from individual species to whole genera.</title>
        <authorList>
            <person name="Goeker M."/>
        </authorList>
    </citation>
    <scope>NUCLEOTIDE SEQUENCE [LARGE SCALE GENOMIC DNA]</scope>
    <source>
        <strain evidence="1 2">JCM 11668</strain>
    </source>
</reference>